<gene>
    <name evidence="7" type="primary">KAT9</name>
</gene>
<feature type="domain" description="N-acetyltransferase" evidence="6">
    <location>
        <begin position="133"/>
        <end position="182"/>
    </location>
</feature>
<protein>
    <submittedName>
        <fullName evidence="7">ELP3 family histone acetyltransferase (KAT9)</fullName>
        <ecNumber evidence="7">2.3.1.48</ecNumber>
    </submittedName>
</protein>
<keyword evidence="1" id="KW-0004">4Fe-4S</keyword>
<dbReference type="InterPro" id="IPR000182">
    <property type="entry name" value="GNAT_dom"/>
</dbReference>
<dbReference type="GO" id="GO:0051539">
    <property type="term" value="F:4 iron, 4 sulfur cluster binding"/>
    <property type="evidence" value="ECO:0007669"/>
    <property type="project" value="UniProtKB-KW"/>
</dbReference>
<keyword evidence="5" id="KW-0411">Iron-sulfur</keyword>
<evidence type="ECO:0000256" key="5">
    <source>
        <dbReference type="ARBA" id="ARBA00023014"/>
    </source>
</evidence>
<dbReference type="AlphaFoldDB" id="A0A075FL60"/>
<evidence type="ECO:0000313" key="7">
    <source>
        <dbReference type="EMBL" id="AIE92295.1"/>
    </source>
</evidence>
<proteinExistence type="predicted"/>
<keyword evidence="7" id="KW-0808">Transferase</keyword>
<dbReference type="SUPFAM" id="SSF55729">
    <property type="entry name" value="Acyl-CoA N-acyltransferases (Nat)"/>
    <property type="match status" value="1"/>
</dbReference>
<reference evidence="7" key="1">
    <citation type="journal article" date="2014" name="Genome Biol. Evol.">
        <title>Pangenome evidence for extensive interdomain horizontal transfer affecting lineage core and shell genes in uncultured planktonic thaumarchaeota and euryarchaeota.</title>
        <authorList>
            <person name="Deschamps P."/>
            <person name="Zivanovic Y."/>
            <person name="Moreira D."/>
            <person name="Rodriguez-Valera F."/>
            <person name="Lopez-Garcia P."/>
        </authorList>
    </citation>
    <scope>NUCLEOTIDE SEQUENCE</scope>
</reference>
<organism evidence="7">
    <name type="scientific">uncultured marine thaumarchaeote AD1000_21_E03</name>
    <dbReference type="NCBI Taxonomy" id="1455900"/>
    <lineage>
        <taxon>Archaea</taxon>
        <taxon>Nitrososphaerota</taxon>
        <taxon>environmental samples</taxon>
    </lineage>
</organism>
<dbReference type="PANTHER" id="PTHR11135:SF0">
    <property type="entry name" value="ELONGATOR COMPLEX PROTEIN 3"/>
    <property type="match status" value="1"/>
</dbReference>
<evidence type="ECO:0000256" key="3">
    <source>
        <dbReference type="ARBA" id="ARBA00022723"/>
    </source>
</evidence>
<name>A0A075FL60_9ARCH</name>
<evidence type="ECO:0000256" key="4">
    <source>
        <dbReference type="ARBA" id="ARBA00023004"/>
    </source>
</evidence>
<dbReference type="InterPro" id="IPR039661">
    <property type="entry name" value="ELP3"/>
</dbReference>
<keyword evidence="3" id="KW-0479">Metal-binding</keyword>
<accession>A0A075FL60</accession>
<evidence type="ECO:0000256" key="1">
    <source>
        <dbReference type="ARBA" id="ARBA00022485"/>
    </source>
</evidence>
<evidence type="ECO:0000256" key="2">
    <source>
        <dbReference type="ARBA" id="ARBA00022691"/>
    </source>
</evidence>
<dbReference type="GO" id="GO:0002926">
    <property type="term" value="P:tRNA wobble base 5-methoxycarbonylmethyl-2-thiouridinylation"/>
    <property type="evidence" value="ECO:0007669"/>
    <property type="project" value="TreeGrafter"/>
</dbReference>
<evidence type="ECO:0000259" key="6">
    <source>
        <dbReference type="Pfam" id="PF13673"/>
    </source>
</evidence>
<keyword evidence="7" id="KW-0012">Acyltransferase</keyword>
<dbReference type="InterPro" id="IPR016181">
    <property type="entry name" value="Acyl_CoA_acyltransferase"/>
</dbReference>
<keyword evidence="2" id="KW-0949">S-adenosyl-L-methionine</keyword>
<dbReference type="PANTHER" id="PTHR11135">
    <property type="entry name" value="HISTONE ACETYLTRANSFERASE-RELATED"/>
    <property type="match status" value="1"/>
</dbReference>
<dbReference type="GO" id="GO:0061733">
    <property type="term" value="F:protein-lysine-acetyltransferase activity"/>
    <property type="evidence" value="ECO:0007669"/>
    <property type="project" value="UniProtKB-EC"/>
</dbReference>
<dbReference type="EC" id="2.3.1.48" evidence="7"/>
<sequence length="189" mass="21760">MPKWVRIMRVQREITPGEIQAGPKAGNLRQIVHKRLKDEGFSCKCIRCREAGLSRKNTPSELLKLNKEKYDSSNGREVFISFDDEDETIYGFLRLRKPSELAHRDEITSNSCIVRELHVFGKSIKIGEHEENSIQHSGLGRKLMDEAEKISKEDFDAKKLLVISAVGTREYYKKLGYSLDGPYMSKQLR</sequence>
<dbReference type="Pfam" id="PF13673">
    <property type="entry name" value="Acetyltransf_10"/>
    <property type="match status" value="1"/>
</dbReference>
<dbReference type="EMBL" id="KF900361">
    <property type="protein sequence ID" value="AIE92295.1"/>
    <property type="molecule type" value="Genomic_DNA"/>
</dbReference>
<dbReference type="GO" id="GO:0005737">
    <property type="term" value="C:cytoplasm"/>
    <property type="evidence" value="ECO:0007669"/>
    <property type="project" value="TreeGrafter"/>
</dbReference>
<dbReference type="Gene3D" id="3.40.630.30">
    <property type="match status" value="1"/>
</dbReference>
<keyword evidence="4" id="KW-0408">Iron</keyword>
<dbReference type="GO" id="GO:0046872">
    <property type="term" value="F:metal ion binding"/>
    <property type="evidence" value="ECO:0007669"/>
    <property type="project" value="UniProtKB-KW"/>
</dbReference>